<name>A0A2N9YIA1_9GAMM</name>
<evidence type="ECO:0000313" key="2">
    <source>
        <dbReference type="EMBL" id="AUI70214.2"/>
    </source>
</evidence>
<keyword evidence="3" id="KW-1185">Reference proteome</keyword>
<dbReference type="SUPFAM" id="SSF48452">
    <property type="entry name" value="TPR-like"/>
    <property type="match status" value="1"/>
</dbReference>
<dbReference type="AlphaFoldDB" id="A0A2N9YIA1"/>
<feature type="chain" id="PRO_5025043081" evidence="1">
    <location>
        <begin position="24"/>
        <end position="140"/>
    </location>
</feature>
<dbReference type="OrthoDB" id="5570544at2"/>
<dbReference type="InterPro" id="IPR011990">
    <property type="entry name" value="TPR-like_helical_dom_sf"/>
</dbReference>
<organism evidence="2 3">
    <name type="scientific">Beggiatoa leptomitoformis</name>
    <dbReference type="NCBI Taxonomy" id="288004"/>
    <lineage>
        <taxon>Bacteria</taxon>
        <taxon>Pseudomonadati</taxon>
        <taxon>Pseudomonadota</taxon>
        <taxon>Gammaproteobacteria</taxon>
        <taxon>Thiotrichales</taxon>
        <taxon>Thiotrichaceae</taxon>
        <taxon>Beggiatoa</taxon>
    </lineage>
</organism>
<dbReference type="Gene3D" id="1.25.40.10">
    <property type="entry name" value="Tetratricopeptide repeat domain"/>
    <property type="match status" value="1"/>
</dbReference>
<evidence type="ECO:0000256" key="1">
    <source>
        <dbReference type="SAM" id="SignalP"/>
    </source>
</evidence>
<gene>
    <name evidence="2" type="ORF">BLE401_16915</name>
</gene>
<keyword evidence="1" id="KW-0732">Signal</keyword>
<dbReference type="Proteomes" id="UP000234271">
    <property type="component" value="Chromosome"/>
</dbReference>
<proteinExistence type="predicted"/>
<protein>
    <submittedName>
        <fullName evidence="2">Tetratricopeptide repeat protein</fullName>
    </submittedName>
</protein>
<reference evidence="3" key="1">
    <citation type="submission" date="2016-12" db="EMBL/GenBank/DDBJ databases">
        <title>Complete Genome Sequence of Beggiatoa leptomitiformis D-401.</title>
        <authorList>
            <person name="Fomenkov A."/>
            <person name="Vincze T."/>
            <person name="Grabovich M."/>
            <person name="Anton B.P."/>
            <person name="Dubinina G."/>
            <person name="Orlova M."/>
            <person name="Belousova E."/>
            <person name="Roberts R.J."/>
        </authorList>
    </citation>
    <scope>NUCLEOTIDE SEQUENCE [LARGE SCALE GENOMIC DNA]</scope>
    <source>
        <strain evidence="3">D-401</strain>
    </source>
</reference>
<feature type="signal peptide" evidence="1">
    <location>
        <begin position="1"/>
        <end position="23"/>
    </location>
</feature>
<evidence type="ECO:0000313" key="3">
    <source>
        <dbReference type="Proteomes" id="UP000234271"/>
    </source>
</evidence>
<sequence length="140" mass="15406">MKCLRISSLTLVLTLCVASQNFAQGALLSVADPTKAIVELLMEAKKSFEEGQSEQAAALLERALRIDPRNPILWHNLAGVRLQQEDWSRAASLAAKSNALAVENKLLRVRNWIVIALACEGLRDVDCTKEARNRARALAN</sequence>
<dbReference type="Pfam" id="PF14559">
    <property type="entry name" value="TPR_19"/>
    <property type="match status" value="1"/>
</dbReference>
<dbReference type="EMBL" id="CP018889">
    <property type="protein sequence ID" value="AUI70214.2"/>
    <property type="molecule type" value="Genomic_DNA"/>
</dbReference>
<accession>A0A2N9YIA1</accession>
<dbReference type="RefSeq" id="WP_062151188.1">
    <property type="nucleotide sequence ID" value="NZ_CP012373.2"/>
</dbReference>